<name>A0A8J6DZ91_9EUKA</name>
<dbReference type="SUPFAM" id="SSF53850">
    <property type="entry name" value="Periplasmic binding protein-like II"/>
    <property type="match status" value="2"/>
</dbReference>
<feature type="transmembrane region" description="Helical" evidence="1">
    <location>
        <begin position="621"/>
        <end position="647"/>
    </location>
</feature>
<keyword evidence="3" id="KW-1185">Reference proteome</keyword>
<evidence type="ECO:0000313" key="3">
    <source>
        <dbReference type="Proteomes" id="UP000717585"/>
    </source>
</evidence>
<sequence>MERDQLDQLGTGRTNSSPMREVLAILLLVAFSLQSSALMNIYNHFLREMAYTGLYIELYESEIGTYDQTYFESYNCDLSKQRYTPNYALEIDSLSDLTSSGKLRVAMASHVLPGFWYADDTGDARGFEYKMLVQFAAYLSSTLGVEIEPEFIQQDLMNDALVAYVTAGNADITCNTVTRTTSRLDSGAYFGCAELTSSPVLLVGPAFFDDFSISAAQLATMSIEDFNDPVYKLGTMAGRSFSRYEVEVLPDTTSVPLDFTDYLDQMAAGACHFLFLDKPAVERAITYDLPADYPGTQWAEGPAYIDQTTGQPMVEVISCAFREDAEDKSTGHSTLVAKWEEVMSNYDFETALAGLGWTHPAAAFPAIPQPLGTNAESSNYATGLLRWVLDKQILSVGVQEFPSFFEYDSYGNATGYVVDLVDFFVDSLYTQYGKNITTRYTMITPDDVATTLVDTNDTTRVDMVFVGAENAELVSVTTTAGPYMYAALGLVYNATSWPHGNMPSIASLNLPDVTLCVGSLANLVTQYCPGTGIVYHGMDTTALAALFEGACDAVVAPFEYIAAYLNRYDTDSEFIMNPTSWWTNSFWRPKLSNQAVARYEESSSSGSISAKTLIFTAELSIVASFIVIVALWVQLVVFLNLFALLLFRFKQITVARSHA</sequence>
<proteinExistence type="predicted"/>
<dbReference type="Gene3D" id="3.40.190.10">
    <property type="entry name" value="Periplasmic binding protein-like II"/>
    <property type="match status" value="3"/>
</dbReference>
<gene>
    <name evidence="2" type="ORF">J8273_7748</name>
</gene>
<protein>
    <submittedName>
        <fullName evidence="2">Extracellular solute-binding protein, family 3</fullName>
    </submittedName>
</protein>
<organism evidence="2 3">
    <name type="scientific">Carpediemonas membranifera</name>
    <dbReference type="NCBI Taxonomy" id="201153"/>
    <lineage>
        <taxon>Eukaryota</taxon>
        <taxon>Metamonada</taxon>
        <taxon>Carpediemonas-like organisms</taxon>
        <taxon>Carpediemonas</taxon>
    </lineage>
</organism>
<evidence type="ECO:0000313" key="2">
    <source>
        <dbReference type="EMBL" id="KAG9390398.1"/>
    </source>
</evidence>
<keyword evidence="1" id="KW-0472">Membrane</keyword>
<dbReference type="EMBL" id="JAHDYR010000064">
    <property type="protein sequence ID" value="KAG9390398.1"/>
    <property type="molecule type" value="Genomic_DNA"/>
</dbReference>
<dbReference type="Proteomes" id="UP000717585">
    <property type="component" value="Unassembled WGS sequence"/>
</dbReference>
<keyword evidence="1" id="KW-0812">Transmembrane</keyword>
<keyword evidence="1" id="KW-1133">Transmembrane helix</keyword>
<comment type="caution">
    <text evidence="2">The sequence shown here is derived from an EMBL/GenBank/DDBJ whole genome shotgun (WGS) entry which is preliminary data.</text>
</comment>
<reference evidence="2" key="1">
    <citation type="submission" date="2021-05" db="EMBL/GenBank/DDBJ databases">
        <title>A free-living protist that lacks canonical eukaryotic 1 DNA replication and segregation systems.</title>
        <authorList>
            <person name="Salas-Leiva D.E."/>
            <person name="Tromer E.C."/>
            <person name="Curtis B.A."/>
            <person name="Jerlstrom-Hultqvist J."/>
            <person name="Kolisko M."/>
            <person name="Yi Z."/>
            <person name="Salas-Leiva J.S."/>
            <person name="Gallot-Lavallee L."/>
            <person name="Kops G.J.P.L."/>
            <person name="Archibald J.M."/>
            <person name="Simpson A.G.B."/>
            <person name="Roger A.J."/>
        </authorList>
    </citation>
    <scope>NUCLEOTIDE SEQUENCE</scope>
    <source>
        <strain evidence="2">BICM</strain>
    </source>
</reference>
<evidence type="ECO:0000256" key="1">
    <source>
        <dbReference type="SAM" id="Phobius"/>
    </source>
</evidence>
<dbReference type="AlphaFoldDB" id="A0A8J6DZ91"/>
<accession>A0A8J6DZ91</accession>
<dbReference type="PANTHER" id="PTHR35936">
    <property type="entry name" value="MEMBRANE-BOUND LYTIC MUREIN TRANSGLYCOSYLASE F"/>
    <property type="match status" value="1"/>
</dbReference>